<sequence>MSIVPAPYRTAATAGIRLETARAEYLKQREELQDAAKTLDRLSKLEQASQAEAKSAAAGWRDAMRAAKGEPTKEVREFQEKERSLAEQTRYQRDMIEEQAPLVEYHQILTHGARTAYHRAAEELHYATAHEQLTKAAEAVFASGQGKELLGALPTIFERLEKDVYNDVGFMATHGLDVSSFPGKAIRGHLTETSRPAVDKEIHRRQAIAVGEIAMKHLQQIQGEGISAGDAPEKIDPLPCEAPVSEMGNGIRIGRRKAELECILKKQAA</sequence>
<evidence type="ECO:0000313" key="3">
    <source>
        <dbReference type="Proteomes" id="UP001321908"/>
    </source>
</evidence>
<feature type="coiled-coil region" evidence="1">
    <location>
        <begin position="18"/>
        <end position="45"/>
    </location>
</feature>
<organism evidence="2 3">
    <name type="scientific">Chromohalobacter canadensis</name>
    <dbReference type="NCBI Taxonomy" id="141389"/>
    <lineage>
        <taxon>Bacteria</taxon>
        <taxon>Pseudomonadati</taxon>
        <taxon>Pseudomonadota</taxon>
        <taxon>Gammaproteobacteria</taxon>
        <taxon>Oceanospirillales</taxon>
        <taxon>Halomonadaceae</taxon>
        <taxon>Chromohalobacter</taxon>
    </lineage>
</organism>
<evidence type="ECO:0000256" key="1">
    <source>
        <dbReference type="SAM" id="Coils"/>
    </source>
</evidence>
<name>A0ABZ0YAL9_9GAMM</name>
<protein>
    <submittedName>
        <fullName evidence="2">TMEM199/VMA12 family vacuolar ATPase assembly factor</fullName>
    </submittedName>
</protein>
<dbReference type="EMBL" id="CP140151">
    <property type="protein sequence ID" value="WQH08507.1"/>
    <property type="molecule type" value="Genomic_DNA"/>
</dbReference>
<keyword evidence="1" id="KW-0175">Coiled coil</keyword>
<gene>
    <name evidence="2" type="ORF">SR908_13620</name>
</gene>
<evidence type="ECO:0000313" key="2">
    <source>
        <dbReference type="EMBL" id="WQH08507.1"/>
    </source>
</evidence>
<dbReference type="Proteomes" id="UP001321908">
    <property type="component" value="Chromosome"/>
</dbReference>
<reference evidence="2 3" key="1">
    <citation type="submission" date="2023-11" db="EMBL/GenBank/DDBJ databases">
        <title>MicrobeMod: A computational toolkit for identifying prokaryotic methylation and restriction-modification with nanopore sequencing.</title>
        <authorList>
            <person name="Crits-Christoph A."/>
            <person name="Kang S.C."/>
            <person name="Lee H."/>
            <person name="Ostrov N."/>
        </authorList>
    </citation>
    <scope>NUCLEOTIDE SEQUENCE [LARGE SCALE GENOMIC DNA]</scope>
    <source>
        <strain evidence="2 3">ATCC 43984</strain>
    </source>
</reference>
<keyword evidence="3" id="KW-1185">Reference proteome</keyword>
<dbReference type="RefSeq" id="WP_246920739.1">
    <property type="nucleotide sequence ID" value="NZ_CP140151.1"/>
</dbReference>
<proteinExistence type="predicted"/>
<accession>A0ABZ0YAL9</accession>